<evidence type="ECO:0000313" key="2">
    <source>
        <dbReference type="EMBL" id="SDG17287.1"/>
    </source>
</evidence>
<feature type="domain" description="Aldehyde oxidase/xanthine dehydrogenase a/b hammerhead" evidence="1">
    <location>
        <begin position="217"/>
        <end position="295"/>
    </location>
</feature>
<dbReference type="InterPro" id="IPR052516">
    <property type="entry name" value="N-heterocyclic_Hydroxylase"/>
</dbReference>
<keyword evidence="3" id="KW-1185">Reference proteome</keyword>
<dbReference type="InterPro" id="IPR036856">
    <property type="entry name" value="Ald_Oxase/Xan_DH_a/b_sf"/>
</dbReference>
<dbReference type="AlphaFoldDB" id="A0A8G2BK83"/>
<organism evidence="2 3">
    <name type="scientific">Thalassobaculum litoreum DSM 18839</name>
    <dbReference type="NCBI Taxonomy" id="1123362"/>
    <lineage>
        <taxon>Bacteria</taxon>
        <taxon>Pseudomonadati</taxon>
        <taxon>Pseudomonadota</taxon>
        <taxon>Alphaproteobacteria</taxon>
        <taxon>Rhodospirillales</taxon>
        <taxon>Thalassobaculaceae</taxon>
        <taxon>Thalassobaculum</taxon>
    </lineage>
</organism>
<dbReference type="SUPFAM" id="SSF56003">
    <property type="entry name" value="Molybdenum cofactor-binding domain"/>
    <property type="match status" value="2"/>
</dbReference>
<dbReference type="PROSITE" id="PS51318">
    <property type="entry name" value="TAT"/>
    <property type="match status" value="1"/>
</dbReference>
<reference evidence="2 3" key="1">
    <citation type="submission" date="2016-10" db="EMBL/GenBank/DDBJ databases">
        <authorList>
            <person name="Varghese N."/>
            <person name="Submissions S."/>
        </authorList>
    </citation>
    <scope>NUCLEOTIDE SEQUENCE [LARGE SCALE GENOMIC DNA]</scope>
    <source>
        <strain evidence="2 3">DSM 18839</strain>
    </source>
</reference>
<proteinExistence type="predicted"/>
<dbReference type="SUPFAM" id="SSF54665">
    <property type="entry name" value="CO dehydrogenase molybdoprotein N-domain-like"/>
    <property type="match status" value="1"/>
</dbReference>
<dbReference type="RefSeq" id="WP_175474279.1">
    <property type="nucleotide sequence ID" value="NZ_FNBW01000011.1"/>
</dbReference>
<dbReference type="InterPro" id="IPR012368">
    <property type="entry name" value="OxRdtase_Mopterin-bd_su_IorB"/>
</dbReference>
<dbReference type="InterPro" id="IPR008274">
    <property type="entry name" value="AldOxase/xan_DH_MoCoBD1"/>
</dbReference>
<dbReference type="PIRSF" id="PIRSF036389">
    <property type="entry name" value="IOR_B"/>
    <property type="match status" value="1"/>
</dbReference>
<dbReference type="GO" id="GO:0016491">
    <property type="term" value="F:oxidoreductase activity"/>
    <property type="evidence" value="ECO:0007669"/>
    <property type="project" value="InterPro"/>
</dbReference>
<dbReference type="InterPro" id="IPR006311">
    <property type="entry name" value="TAT_signal"/>
</dbReference>
<dbReference type="Pfam" id="PF20256">
    <property type="entry name" value="MoCoBD_2"/>
    <property type="match status" value="2"/>
</dbReference>
<name>A0A8G2BK83_9PROT</name>
<dbReference type="SMART" id="SM01008">
    <property type="entry name" value="Ald_Xan_dh_C"/>
    <property type="match status" value="1"/>
</dbReference>
<dbReference type="PANTHER" id="PTHR47495">
    <property type="entry name" value="ALDEHYDE DEHYDROGENASE"/>
    <property type="match status" value="1"/>
</dbReference>
<dbReference type="Pfam" id="PF02738">
    <property type="entry name" value="MoCoBD_1"/>
    <property type="match status" value="1"/>
</dbReference>
<comment type="caution">
    <text evidence="2">The sequence shown here is derived from an EMBL/GenBank/DDBJ whole genome shotgun (WGS) entry which is preliminary data.</text>
</comment>
<dbReference type="InterPro" id="IPR037165">
    <property type="entry name" value="AldOxase/xan_DH_Mopterin-bd_sf"/>
</dbReference>
<dbReference type="Proteomes" id="UP000198615">
    <property type="component" value="Unassembled WGS sequence"/>
</dbReference>
<dbReference type="InterPro" id="IPR046867">
    <property type="entry name" value="AldOxase/xan_DH_MoCoBD2"/>
</dbReference>
<dbReference type="PANTHER" id="PTHR47495:SF2">
    <property type="entry name" value="ALDEHYDE DEHYDROGENASE"/>
    <property type="match status" value="1"/>
</dbReference>
<evidence type="ECO:0000313" key="3">
    <source>
        <dbReference type="Proteomes" id="UP000198615"/>
    </source>
</evidence>
<dbReference type="Gene3D" id="3.30.365.10">
    <property type="entry name" value="Aldehyde oxidase/xanthine dehydrogenase, molybdopterin binding domain"/>
    <property type="match status" value="4"/>
</dbReference>
<accession>A0A8G2BK83</accession>
<dbReference type="InterPro" id="IPR000674">
    <property type="entry name" value="Ald_Oxase/Xan_DH_a/b"/>
</dbReference>
<dbReference type="EMBL" id="FNBW01000011">
    <property type="protein sequence ID" value="SDG17287.1"/>
    <property type="molecule type" value="Genomic_DNA"/>
</dbReference>
<evidence type="ECO:0000259" key="1">
    <source>
        <dbReference type="SMART" id="SM01008"/>
    </source>
</evidence>
<dbReference type="Gene3D" id="3.90.1170.50">
    <property type="entry name" value="Aldehyde oxidase/xanthine dehydrogenase, a/b hammerhead"/>
    <property type="match status" value="1"/>
</dbReference>
<sequence>MTVTIHPSRRRFLAGAGGLAFAVLSGGGISVLRPSAQAATSTEPGVPVDAWVTIFPDDRVIIRYGAAEMGQGVSTSLPLIVAEELDADWDRVTVEQVSQDPQRLFGNPAFGGNLFSAGSTSLEGYFTALRIAGATARRVLIHTAAAAWGLPVDEVSTEPGVVVHEASGRRLRFGEIVALEEIRTDVLQVFEDDLKPREAWRLIGSGVGRRDIPGKTRGEAIYSIDVRVDGMVYAAQLLAPVEGEAPTVDNDADALSVPGVIAVVPLANSIGVVADTFEAALAGRDRLRVSWSTGSDFRSADSADELAQLAQAADDFSTEPVTWEARGDAAGALSAEGRRTVTAHYTTEHVYHAQMEPLNAVASVDHDGKGADVWVGSQSQTISLAVASHVLDTTPDRIRFHAMQMGGAFGRRTVFARDLLRDALLLSKTVGRPVKLIWTREDDVKNGWLRPATVHRLDAVLDETGRLEALRHRVASPSIMQFAFPNRWDPESRRDLLVMEGTESADYAIPNLLAEQVLVDRRSRVSAWRGIGWAPNCFARECFLDELADAAGSDPVSFRRDLLRDSPRGLEVLNKVVKMSGFGNPPEGRAHGLAFAGYKATLGAGVAEVSVTEGRLRVHRFWAAVDPGIVVHPLSYVGQVEGGIIFGLSSLLGERSTFTDGMIEQNNFYDYEILRIDAVPEIEVALVESGSPPSGGGEIGVPMTGGAVANAVRRLTGTQPRRMPFDLGDA</sequence>
<gene>
    <name evidence="2" type="ORF">SAMN05660686_03607</name>
</gene>
<protein>
    <submittedName>
        <fullName evidence="2">Isoquinoline 1-oxidoreductase, beta subunit</fullName>
    </submittedName>
</protein>